<name>A0AA39MRD3_9AGAR</name>
<reference evidence="2" key="1">
    <citation type="submission" date="2023-06" db="EMBL/GenBank/DDBJ databases">
        <authorList>
            <consortium name="Lawrence Berkeley National Laboratory"/>
            <person name="Ahrendt S."/>
            <person name="Sahu N."/>
            <person name="Indic B."/>
            <person name="Wong-Bajracharya J."/>
            <person name="Merenyi Z."/>
            <person name="Ke H.-M."/>
            <person name="Monk M."/>
            <person name="Kocsube S."/>
            <person name="Drula E."/>
            <person name="Lipzen A."/>
            <person name="Balint B."/>
            <person name="Henrissat B."/>
            <person name="Andreopoulos B."/>
            <person name="Martin F.M."/>
            <person name="Harder C.B."/>
            <person name="Rigling D."/>
            <person name="Ford K.L."/>
            <person name="Foster G.D."/>
            <person name="Pangilinan J."/>
            <person name="Papanicolaou A."/>
            <person name="Barry K."/>
            <person name="LaButti K."/>
            <person name="Viragh M."/>
            <person name="Koriabine M."/>
            <person name="Yan M."/>
            <person name="Riley R."/>
            <person name="Champramary S."/>
            <person name="Plett K.L."/>
            <person name="Tsai I.J."/>
            <person name="Slot J."/>
            <person name="Sipos G."/>
            <person name="Plett J."/>
            <person name="Nagy L.G."/>
            <person name="Grigoriev I.V."/>
        </authorList>
    </citation>
    <scope>NUCLEOTIDE SEQUENCE</scope>
    <source>
        <strain evidence="2">FPL87.14</strain>
    </source>
</reference>
<sequence>MPIQRCWYRLVRHNTHDITLVKAKGPDRLSCFLKSKTSRGERFFELLEGRTACLSMRVREGIKDQARIRTIQGIFGGAPFDGGSAWTLHHSFHPSPSLLFSVTESSWRLRLGKQPLSFAPQEGQLASKGTRRGGIFPIERRNPNPREGTHQDQGMEIPSQPGIRKLVVSVSKKGKTPTCLSPAIKLRDRIYAIGVFGTRISFTSYCAQRRTVYHRTSNVRIYIHLFAFSGSGGKKLWDSIIWPCML</sequence>
<feature type="compositionally biased region" description="Basic and acidic residues" evidence="1">
    <location>
        <begin position="138"/>
        <end position="150"/>
    </location>
</feature>
<evidence type="ECO:0000256" key="1">
    <source>
        <dbReference type="SAM" id="MobiDB-lite"/>
    </source>
</evidence>
<dbReference type="EMBL" id="JAUEPT010000021">
    <property type="protein sequence ID" value="KAK0443837.1"/>
    <property type="molecule type" value="Genomic_DNA"/>
</dbReference>
<organism evidence="2 3">
    <name type="scientific">Armillaria borealis</name>
    <dbReference type="NCBI Taxonomy" id="47425"/>
    <lineage>
        <taxon>Eukaryota</taxon>
        <taxon>Fungi</taxon>
        <taxon>Dikarya</taxon>
        <taxon>Basidiomycota</taxon>
        <taxon>Agaricomycotina</taxon>
        <taxon>Agaricomycetes</taxon>
        <taxon>Agaricomycetidae</taxon>
        <taxon>Agaricales</taxon>
        <taxon>Marasmiineae</taxon>
        <taxon>Physalacriaceae</taxon>
        <taxon>Armillaria</taxon>
    </lineage>
</organism>
<feature type="region of interest" description="Disordered" evidence="1">
    <location>
        <begin position="134"/>
        <end position="157"/>
    </location>
</feature>
<proteinExistence type="predicted"/>
<evidence type="ECO:0000313" key="3">
    <source>
        <dbReference type="Proteomes" id="UP001175226"/>
    </source>
</evidence>
<comment type="caution">
    <text evidence="2">The sequence shown here is derived from an EMBL/GenBank/DDBJ whole genome shotgun (WGS) entry which is preliminary data.</text>
</comment>
<keyword evidence="3" id="KW-1185">Reference proteome</keyword>
<gene>
    <name evidence="2" type="ORF">EV421DRAFT_1803584</name>
</gene>
<dbReference type="AlphaFoldDB" id="A0AA39MRD3"/>
<accession>A0AA39MRD3</accession>
<dbReference type="Proteomes" id="UP001175226">
    <property type="component" value="Unassembled WGS sequence"/>
</dbReference>
<evidence type="ECO:0000313" key="2">
    <source>
        <dbReference type="EMBL" id="KAK0443837.1"/>
    </source>
</evidence>
<protein>
    <submittedName>
        <fullName evidence="2">Uncharacterized protein</fullName>
    </submittedName>
</protein>